<evidence type="ECO:0000256" key="2">
    <source>
        <dbReference type="ARBA" id="ARBA00010718"/>
    </source>
</evidence>
<protein>
    <recommendedName>
        <fullName evidence="3 8">Carbonic anhydrase</fullName>
        <ecNumber evidence="3 8">4.2.1.1</ecNumber>
    </recommendedName>
</protein>
<dbReference type="PANTHER" id="PTHR18952">
    <property type="entry name" value="CARBONIC ANHYDRASE"/>
    <property type="match status" value="1"/>
</dbReference>
<evidence type="ECO:0000256" key="1">
    <source>
        <dbReference type="ARBA" id="ARBA00002904"/>
    </source>
</evidence>
<dbReference type="InterPro" id="IPR023561">
    <property type="entry name" value="Carbonic_anhydrase_a-class"/>
</dbReference>
<proteinExistence type="inferred from homology"/>
<dbReference type="Pfam" id="PF00194">
    <property type="entry name" value="Carb_anhydrase"/>
    <property type="match status" value="3"/>
</dbReference>
<dbReference type="OrthoDB" id="429145at2759"/>
<dbReference type="GO" id="GO:0004089">
    <property type="term" value="F:carbonate dehydratase activity"/>
    <property type="evidence" value="ECO:0007669"/>
    <property type="project" value="UniProtKB-UniRule"/>
</dbReference>
<dbReference type="PROSITE" id="PS51144">
    <property type="entry name" value="ALPHA_CA_2"/>
    <property type="match status" value="3"/>
</dbReference>
<keyword evidence="6 8" id="KW-0456">Lyase</keyword>
<keyword evidence="4 8" id="KW-0479">Metal-binding</keyword>
<dbReference type="PANTHER" id="PTHR18952:SF265">
    <property type="entry name" value="CARBONIC ANHYDRASE"/>
    <property type="match status" value="1"/>
</dbReference>
<feature type="domain" description="Alpha-carbonic anhydrase" evidence="10">
    <location>
        <begin position="31"/>
        <end position="289"/>
    </location>
</feature>
<evidence type="ECO:0000313" key="11">
    <source>
        <dbReference type="EMBL" id="CAH0111994.1"/>
    </source>
</evidence>
<evidence type="ECO:0000256" key="9">
    <source>
        <dbReference type="SAM" id="MobiDB-lite"/>
    </source>
</evidence>
<keyword evidence="5 8" id="KW-0862">Zinc</keyword>
<keyword evidence="8" id="KW-0732">Signal</keyword>
<gene>
    <name evidence="11" type="ORF">DGAL_LOCUS15651</name>
</gene>
<evidence type="ECO:0000259" key="10">
    <source>
        <dbReference type="PROSITE" id="PS51144"/>
    </source>
</evidence>
<dbReference type="InterPro" id="IPR001148">
    <property type="entry name" value="CA_dom"/>
</dbReference>
<accession>A0A8J2RXZ8</accession>
<comment type="caution">
    <text evidence="11">The sequence shown here is derived from an EMBL/GenBank/DDBJ whole genome shotgun (WGS) entry which is preliminary data.</text>
</comment>
<dbReference type="GO" id="GO:0008270">
    <property type="term" value="F:zinc ion binding"/>
    <property type="evidence" value="ECO:0007669"/>
    <property type="project" value="UniProtKB-UniRule"/>
</dbReference>
<organism evidence="11 12">
    <name type="scientific">Daphnia galeata</name>
    <dbReference type="NCBI Taxonomy" id="27404"/>
    <lineage>
        <taxon>Eukaryota</taxon>
        <taxon>Metazoa</taxon>
        <taxon>Ecdysozoa</taxon>
        <taxon>Arthropoda</taxon>
        <taxon>Crustacea</taxon>
        <taxon>Branchiopoda</taxon>
        <taxon>Diplostraca</taxon>
        <taxon>Cladocera</taxon>
        <taxon>Anomopoda</taxon>
        <taxon>Daphniidae</taxon>
        <taxon>Daphnia</taxon>
    </lineage>
</organism>
<dbReference type="SUPFAM" id="SSF51069">
    <property type="entry name" value="Carbonic anhydrase"/>
    <property type="match status" value="3"/>
</dbReference>
<evidence type="ECO:0000256" key="8">
    <source>
        <dbReference type="RuleBase" id="RU367011"/>
    </source>
</evidence>
<dbReference type="EC" id="4.2.1.1" evidence="3 8"/>
<comment type="cofactor">
    <cofactor evidence="8">
        <name>Zn(2+)</name>
        <dbReference type="ChEBI" id="CHEBI:29105"/>
    </cofactor>
</comment>
<reference evidence="11" key="1">
    <citation type="submission" date="2021-11" db="EMBL/GenBank/DDBJ databases">
        <authorList>
            <person name="Schell T."/>
        </authorList>
    </citation>
    <scope>NUCLEOTIDE SEQUENCE</scope>
    <source>
        <strain evidence="11">M5</strain>
    </source>
</reference>
<comment type="catalytic activity">
    <reaction evidence="7 8">
        <text>hydrogencarbonate + H(+) = CO2 + H2O</text>
        <dbReference type="Rhea" id="RHEA:10748"/>
        <dbReference type="ChEBI" id="CHEBI:15377"/>
        <dbReference type="ChEBI" id="CHEBI:15378"/>
        <dbReference type="ChEBI" id="CHEBI:16526"/>
        <dbReference type="ChEBI" id="CHEBI:17544"/>
        <dbReference type="EC" id="4.2.1.1"/>
    </reaction>
</comment>
<feature type="chain" id="PRO_5035337496" description="Carbonic anhydrase" evidence="8">
    <location>
        <begin position="25"/>
        <end position="932"/>
    </location>
</feature>
<dbReference type="SMART" id="SM01057">
    <property type="entry name" value="Carb_anhydrase"/>
    <property type="match status" value="3"/>
</dbReference>
<feature type="domain" description="Alpha-carbonic anhydrase" evidence="10">
    <location>
        <begin position="334"/>
        <end position="589"/>
    </location>
</feature>
<dbReference type="InterPro" id="IPR018338">
    <property type="entry name" value="Carbonic_anhydrase_a-class_CS"/>
</dbReference>
<keyword evidence="12" id="KW-1185">Reference proteome</keyword>
<evidence type="ECO:0000256" key="5">
    <source>
        <dbReference type="ARBA" id="ARBA00022833"/>
    </source>
</evidence>
<dbReference type="CDD" id="cd00326">
    <property type="entry name" value="alpha_CA"/>
    <property type="match status" value="3"/>
</dbReference>
<evidence type="ECO:0000256" key="7">
    <source>
        <dbReference type="ARBA" id="ARBA00048348"/>
    </source>
</evidence>
<sequence length="932" mass="106397">MRNEDSLLCKFIVIVLMYFAAANAKPNMTPPSTNNPNTISFRDWKEHESHCGGEHQSPINIESNQASIANYPEFIFHNYDLVFPERLANNGHTVELKIEQQDTGNELPFITGGGLPDRYNFVQLHFHWGESLSGSEHRIDGQQYPAELHIVHYNSKYGSFNDALPHADGLAVFGILIELQQRDNIAFRHLEQFNNIINPSTTNSDSLRYSVPLSDLLPDHTDSFYRYNGSLTTGNCNEDVIWTVFDTPIAISERQNNESTLGGLSYMYYTVRQNRIYAVENDTAMETIHCHIKTSQPTDRLRTEMISVTLLQFSLIICLATGNPTPNVAARPKTHFDYTDPQKWDEHESNCAGLHQSPINFNTDEVVVTNYPKFTFENYNLVFPESLENNGHTVELKIDSEDDDEDLPSISGGGLTDRYSFVQLHFHWGEGLLGSEHSINRQKYSAELHIVHYNTKYGSFANALPHPDGLAVLGILIELQARDNIAFRHLEQFDNIIDPSRTISDPLDFSVPLADLLPDSTESFFRYNGSLTTPGCNEDVIWTVFDTPIAISLRQLAKFRQLNDENGMPLKNNVRPTQMLHGRETSQMISFLVCCHFYLHCDPNVTEYQAGNRKYDSTFEYCTNDGLNLKMGKNASLLYKLLFVYFAAAYARYNTAPQTSSNAGHLNWEEKDQSEEEKDQSHCGGKHQSPINIETKTVITVNYPKFIFHNYDLVFPESLENDGHTVKLKIKQPIGHKVPFITGGGLTDRYKFAQLHFHWGKRSFGSEHRINGKQYPAELHIVHYNAKYGSFNNALPHRDGLAILAILIKLQLRDSFAVRHLEQFENIINPINSDSLRYSVPLADFLPPNTESFFRYNGSLTSGNCYEDVIWTVFDTPFAISERQLAKFRLLRDLSGDELIENVRTTQLLHERVVMYRPDLSRGFLTKWKKPT</sequence>
<evidence type="ECO:0000313" key="12">
    <source>
        <dbReference type="Proteomes" id="UP000789390"/>
    </source>
</evidence>
<evidence type="ECO:0000256" key="6">
    <source>
        <dbReference type="ARBA" id="ARBA00023239"/>
    </source>
</evidence>
<feature type="signal peptide" evidence="8">
    <location>
        <begin position="1"/>
        <end position="24"/>
    </location>
</feature>
<evidence type="ECO:0000256" key="4">
    <source>
        <dbReference type="ARBA" id="ARBA00022723"/>
    </source>
</evidence>
<dbReference type="InterPro" id="IPR036398">
    <property type="entry name" value="CA_dom_sf"/>
</dbReference>
<dbReference type="EMBL" id="CAKKLH010000319">
    <property type="protein sequence ID" value="CAH0111994.1"/>
    <property type="molecule type" value="Genomic_DNA"/>
</dbReference>
<feature type="region of interest" description="Disordered" evidence="9">
    <location>
        <begin position="658"/>
        <end position="689"/>
    </location>
</feature>
<name>A0A8J2RXZ8_9CRUS</name>
<dbReference type="PROSITE" id="PS00162">
    <property type="entry name" value="ALPHA_CA_1"/>
    <property type="match status" value="3"/>
</dbReference>
<dbReference type="GO" id="GO:0005886">
    <property type="term" value="C:plasma membrane"/>
    <property type="evidence" value="ECO:0007669"/>
    <property type="project" value="TreeGrafter"/>
</dbReference>
<dbReference type="Gene3D" id="3.10.200.10">
    <property type="entry name" value="Alpha carbonic anhydrase"/>
    <property type="match status" value="3"/>
</dbReference>
<comment type="function">
    <text evidence="1 8">Reversible hydration of carbon dioxide.</text>
</comment>
<dbReference type="AlphaFoldDB" id="A0A8J2RXZ8"/>
<feature type="domain" description="Alpha-carbonic anhydrase" evidence="10">
    <location>
        <begin position="651"/>
        <end position="918"/>
    </location>
</feature>
<evidence type="ECO:0000256" key="3">
    <source>
        <dbReference type="ARBA" id="ARBA00012925"/>
    </source>
</evidence>
<comment type="similarity">
    <text evidence="2 8">Belongs to the alpha-carbonic anhydrase family.</text>
</comment>
<dbReference type="Proteomes" id="UP000789390">
    <property type="component" value="Unassembled WGS sequence"/>
</dbReference>